<keyword evidence="2 4" id="KW-0012">Acyltransferase</keyword>
<protein>
    <submittedName>
        <fullName evidence="4">GNAT family N-acetyltransferase</fullName>
        <ecNumber evidence="4">2.3.-.-</ecNumber>
    </submittedName>
</protein>
<sequence>MGTITIVEAMPRDADALTDLMHGSEAYQGEYASILDGYRVTASYVEQHPTFVAVSDGQILGFYGLITEPAQLDMLFVADAAQGLGIGARLVTHMLGQAADRGITSVRVVSHPPAVGFYRRVGARQVGTVPPRPPKVTWSRPDLVFDVPAGKTGA</sequence>
<proteinExistence type="predicted"/>
<reference evidence="4 5" key="1">
    <citation type="submission" date="2024-09" db="EMBL/GenBank/DDBJ databases">
        <authorList>
            <person name="Sun Q."/>
            <person name="Mori K."/>
        </authorList>
    </citation>
    <scope>NUCLEOTIDE SEQUENCE [LARGE SCALE GENOMIC DNA]</scope>
    <source>
        <strain evidence="4 5">TBRC 1432</strain>
    </source>
</reference>
<feature type="domain" description="N-acetyltransferase" evidence="3">
    <location>
        <begin position="4"/>
        <end position="150"/>
    </location>
</feature>
<dbReference type="PROSITE" id="PS51186">
    <property type="entry name" value="GNAT"/>
    <property type="match status" value="1"/>
</dbReference>
<dbReference type="Pfam" id="PF13673">
    <property type="entry name" value="Acetyltransf_10"/>
    <property type="match status" value="1"/>
</dbReference>
<accession>A0ABV6MP47</accession>
<evidence type="ECO:0000256" key="2">
    <source>
        <dbReference type="ARBA" id="ARBA00023315"/>
    </source>
</evidence>
<organism evidence="4 5">
    <name type="scientific">Kutzneria chonburiensis</name>
    <dbReference type="NCBI Taxonomy" id="1483604"/>
    <lineage>
        <taxon>Bacteria</taxon>
        <taxon>Bacillati</taxon>
        <taxon>Actinomycetota</taxon>
        <taxon>Actinomycetes</taxon>
        <taxon>Pseudonocardiales</taxon>
        <taxon>Pseudonocardiaceae</taxon>
        <taxon>Kutzneria</taxon>
    </lineage>
</organism>
<dbReference type="InterPro" id="IPR000182">
    <property type="entry name" value="GNAT_dom"/>
</dbReference>
<gene>
    <name evidence="4" type="ORF">ACFFH7_11180</name>
</gene>
<dbReference type="EC" id="2.3.-.-" evidence="4"/>
<dbReference type="GO" id="GO:0016746">
    <property type="term" value="F:acyltransferase activity"/>
    <property type="evidence" value="ECO:0007669"/>
    <property type="project" value="UniProtKB-KW"/>
</dbReference>
<evidence type="ECO:0000259" key="3">
    <source>
        <dbReference type="PROSITE" id="PS51186"/>
    </source>
</evidence>
<evidence type="ECO:0000313" key="4">
    <source>
        <dbReference type="EMBL" id="MFC0542046.1"/>
    </source>
</evidence>
<name>A0ABV6MP47_9PSEU</name>
<evidence type="ECO:0000313" key="5">
    <source>
        <dbReference type="Proteomes" id="UP001589810"/>
    </source>
</evidence>
<dbReference type="RefSeq" id="WP_273943167.1">
    <property type="nucleotide sequence ID" value="NZ_CP097263.1"/>
</dbReference>
<dbReference type="PANTHER" id="PTHR43877">
    <property type="entry name" value="AMINOALKYLPHOSPHONATE N-ACETYLTRANSFERASE-RELATED-RELATED"/>
    <property type="match status" value="1"/>
</dbReference>
<dbReference type="PANTHER" id="PTHR43877:SF2">
    <property type="entry name" value="AMINOALKYLPHOSPHONATE N-ACETYLTRANSFERASE-RELATED"/>
    <property type="match status" value="1"/>
</dbReference>
<dbReference type="Gene3D" id="3.40.630.30">
    <property type="match status" value="1"/>
</dbReference>
<evidence type="ECO:0000256" key="1">
    <source>
        <dbReference type="ARBA" id="ARBA00022679"/>
    </source>
</evidence>
<dbReference type="CDD" id="cd04301">
    <property type="entry name" value="NAT_SF"/>
    <property type="match status" value="1"/>
</dbReference>
<dbReference type="InterPro" id="IPR050832">
    <property type="entry name" value="Bact_Acetyltransf"/>
</dbReference>
<dbReference type="Proteomes" id="UP001589810">
    <property type="component" value="Unassembled WGS sequence"/>
</dbReference>
<dbReference type="EMBL" id="JBHLUD010000003">
    <property type="protein sequence ID" value="MFC0542046.1"/>
    <property type="molecule type" value="Genomic_DNA"/>
</dbReference>
<keyword evidence="1 4" id="KW-0808">Transferase</keyword>
<dbReference type="InterPro" id="IPR016181">
    <property type="entry name" value="Acyl_CoA_acyltransferase"/>
</dbReference>
<keyword evidence="5" id="KW-1185">Reference proteome</keyword>
<comment type="caution">
    <text evidence="4">The sequence shown here is derived from an EMBL/GenBank/DDBJ whole genome shotgun (WGS) entry which is preliminary data.</text>
</comment>
<dbReference type="SUPFAM" id="SSF55729">
    <property type="entry name" value="Acyl-CoA N-acyltransferases (Nat)"/>
    <property type="match status" value="1"/>
</dbReference>